<feature type="transmembrane region" description="Helical" evidence="7">
    <location>
        <begin position="289"/>
        <end position="305"/>
    </location>
</feature>
<dbReference type="NCBIfam" id="TIGR01398">
    <property type="entry name" value="FlhA"/>
    <property type="match status" value="1"/>
</dbReference>
<dbReference type="PATRIC" id="fig|118110.3.peg.230"/>
<dbReference type="GO" id="GO:0009306">
    <property type="term" value="P:protein secretion"/>
    <property type="evidence" value="ECO:0007669"/>
    <property type="project" value="InterPro"/>
</dbReference>
<dbReference type="GO" id="GO:0044780">
    <property type="term" value="P:bacterial-type flagellum assembly"/>
    <property type="evidence" value="ECO:0007669"/>
    <property type="project" value="InterPro"/>
</dbReference>
<keyword evidence="9" id="KW-1185">Reference proteome</keyword>
<dbReference type="Gene3D" id="3.40.50.12790">
    <property type="entry name" value="FHIPEP family, domain 4"/>
    <property type="match status" value="1"/>
</dbReference>
<proteinExistence type="inferred from homology"/>
<comment type="subcellular location">
    <subcellularLocation>
        <location evidence="1 7">Cell membrane</location>
        <topology evidence="1 7">Multi-pass membrane protein</topology>
    </subcellularLocation>
</comment>
<dbReference type="GO" id="GO:0005886">
    <property type="term" value="C:plasma membrane"/>
    <property type="evidence" value="ECO:0007669"/>
    <property type="project" value="UniProtKB-SubCell"/>
</dbReference>
<dbReference type="Gene3D" id="1.10.8.540">
    <property type="entry name" value="FHIPEP family, domain 3"/>
    <property type="match status" value="1"/>
</dbReference>
<evidence type="ECO:0000256" key="6">
    <source>
        <dbReference type="ARBA" id="ARBA00023136"/>
    </source>
</evidence>
<dbReference type="EMBL" id="CP011299">
    <property type="protein sequence ID" value="ANF17016.1"/>
    <property type="molecule type" value="Genomic_DNA"/>
</dbReference>
<feature type="transmembrane region" description="Helical" evidence="7">
    <location>
        <begin position="46"/>
        <end position="64"/>
    </location>
</feature>
<dbReference type="AlphaFoldDB" id="A0A172WDG2"/>
<keyword evidence="7" id="KW-0813">Transport</keyword>
<dbReference type="InterPro" id="IPR006301">
    <property type="entry name" value="FlhA"/>
</dbReference>
<keyword evidence="8" id="KW-0969">Cilium</keyword>
<sequence>MINILSLSNVLKKLKLVQWQILAGPFLILIILSMMVLPLAPFILDLLFTFNIALSIIILLVSMFTTHTLEFTAFPIILLFSTLLRLALNIASTRIILLYGHMGSYSAGNVIQAFGHFLVGGNFAIGIVVFVILVIINFMVITKGAGRIAEVGARFILDGMPGKQMAIDADLNAGLIGETQAKNRRLEITQEADFYGSMDGASKFVRGDAIAGILIMVINIIGGLIVGIFQHKMLFTKAAEFYTILTIGDGLVAQIPALVISTASGVIVTRVSTKQNVSEQMIGQLFNNHKVILLSGIVLGILGLVPGMPNLIFLLFTSLLFALSWLLYNNPPKFKKSILNHDTVNISDDKDATWNDVQLEDSLGIELGSKLVTIIKNNDNVKDDFFHKIRNVRKKCAKEIGFLPPLVHVRNNFNLSQEDYRILIKGIEIGRGFIRCGKFLAIDSKNMLDALTAEEILEPVFNFKSFWIDRSLIDQAKRKGYNIIQDNSIIPTHLNQIILRNSSKLFGRQEAQQLLDHVNKYFPKLVEDLIPNSINLTIFHKVIQNLLFEHVPIRDMQTILETLITNSAIHKNDSLMLTSLVRLRLQKLIIQKFFDNDELKVIGLGVKLEGILLQTFKNGANGNNVIEPGLYNYFLQELKTAIDRQILLNNPIVLLVSHKLRMHLSQILLKVFSNLTILSNLELEETEKPIHVTSVVGS</sequence>
<feature type="transmembrane region" description="Helical" evidence="7">
    <location>
        <begin position="241"/>
        <end position="268"/>
    </location>
</feature>
<dbReference type="PIRSF" id="PIRSF005419">
    <property type="entry name" value="FlhA"/>
    <property type="match status" value="1"/>
</dbReference>
<dbReference type="InterPro" id="IPR042194">
    <property type="entry name" value="FHIPEP_1"/>
</dbReference>
<dbReference type="InterPro" id="IPR042196">
    <property type="entry name" value="FHIPEP_4"/>
</dbReference>
<name>A0A172WDG2_BUCSC</name>
<organism evidence="8 9">
    <name type="scientific">Buchnera aphidicola subsp. Schlechtendalia chinensis</name>
    <dbReference type="NCBI Taxonomy" id="118110"/>
    <lineage>
        <taxon>Bacteria</taxon>
        <taxon>Pseudomonadati</taxon>
        <taxon>Pseudomonadota</taxon>
        <taxon>Gammaproteobacteria</taxon>
        <taxon>Enterobacterales</taxon>
        <taxon>Erwiniaceae</taxon>
        <taxon>Buchnera</taxon>
    </lineage>
</organism>
<dbReference type="InterPro" id="IPR001712">
    <property type="entry name" value="T3SS_FHIPEP"/>
</dbReference>
<feature type="transmembrane region" description="Helical" evidence="7">
    <location>
        <begin position="21"/>
        <end position="40"/>
    </location>
</feature>
<dbReference type="Proteomes" id="UP000077654">
    <property type="component" value="Chromosome"/>
</dbReference>
<comment type="similarity">
    <text evidence="2 7">Belongs to the FHIPEP (flagella/HR/invasion proteins export pore) family.</text>
</comment>
<protein>
    <recommendedName>
        <fullName evidence="7">Flagellar biosynthesis protein FlhA</fullName>
    </recommendedName>
</protein>
<comment type="function">
    <text evidence="7">Required for formation of the rod structure of the flagellar apparatus. Together with FliI and FliH, may constitute the export apparatus of flagellin.</text>
</comment>
<dbReference type="PANTHER" id="PTHR30161">
    <property type="entry name" value="FLAGELLAR EXPORT PROTEIN, MEMBRANE FLHA SUBUNIT-RELATED"/>
    <property type="match status" value="1"/>
</dbReference>
<feature type="transmembrane region" description="Helical" evidence="7">
    <location>
        <begin position="209"/>
        <end position="229"/>
    </location>
</feature>
<evidence type="ECO:0000256" key="1">
    <source>
        <dbReference type="ARBA" id="ARBA00004651"/>
    </source>
</evidence>
<evidence type="ECO:0000256" key="3">
    <source>
        <dbReference type="ARBA" id="ARBA00022475"/>
    </source>
</evidence>
<dbReference type="PRINTS" id="PR00949">
    <property type="entry name" value="TYPE3IMAPROT"/>
</dbReference>
<evidence type="ECO:0000256" key="4">
    <source>
        <dbReference type="ARBA" id="ARBA00022692"/>
    </source>
</evidence>
<accession>A0A172WDG2</accession>
<keyword evidence="7" id="KW-0653">Protein transport</keyword>
<keyword evidence="4 7" id="KW-0812">Transmembrane</keyword>
<dbReference type="InterPro" id="IPR025505">
    <property type="entry name" value="FHIPEP_CS"/>
</dbReference>
<evidence type="ECO:0000313" key="9">
    <source>
        <dbReference type="Proteomes" id="UP000077654"/>
    </source>
</evidence>
<feature type="transmembrane region" description="Helical" evidence="7">
    <location>
        <begin position="117"/>
        <end position="140"/>
    </location>
</feature>
<gene>
    <name evidence="7" type="primary">flhA</name>
    <name evidence="8" type="ORF">XW81_01130</name>
</gene>
<keyword evidence="6 7" id="KW-0472">Membrane</keyword>
<dbReference type="RefSeq" id="WP_075474103.1">
    <property type="nucleotide sequence ID" value="NZ_CP011299.1"/>
</dbReference>
<dbReference type="Pfam" id="PF00771">
    <property type="entry name" value="FHIPEP"/>
    <property type="match status" value="1"/>
</dbReference>
<dbReference type="OrthoDB" id="9759185at2"/>
<dbReference type="Gene3D" id="3.40.30.60">
    <property type="entry name" value="FHIPEP family, domain 1"/>
    <property type="match status" value="1"/>
</dbReference>
<keyword evidence="7" id="KW-1006">Bacterial flagellum protein export</keyword>
<dbReference type="STRING" id="118110.XW81_01130"/>
<evidence type="ECO:0000256" key="7">
    <source>
        <dbReference type="RuleBase" id="RU364093"/>
    </source>
</evidence>
<dbReference type="PROSITE" id="PS00994">
    <property type="entry name" value="FHIPEP"/>
    <property type="match status" value="1"/>
</dbReference>
<keyword evidence="5 7" id="KW-1133">Transmembrane helix</keyword>
<dbReference type="PANTHER" id="PTHR30161:SF1">
    <property type="entry name" value="FLAGELLAR BIOSYNTHESIS PROTEIN FLHA-RELATED"/>
    <property type="match status" value="1"/>
</dbReference>
<keyword evidence="7" id="KW-1005">Bacterial flagellum biogenesis</keyword>
<keyword evidence="8" id="KW-0282">Flagellum</keyword>
<keyword evidence="3 7" id="KW-1003">Cell membrane</keyword>
<reference evidence="8 9" key="1">
    <citation type="submission" date="2015-04" db="EMBL/GenBank/DDBJ databases">
        <title>Buchnera aphidicola assembly.</title>
        <authorList>
            <person name="Zhang Y."/>
        </authorList>
    </citation>
    <scope>NUCLEOTIDE SEQUENCE [LARGE SCALE GENOMIC DNA]</scope>
    <source>
        <strain evidence="8 9">SC</strain>
    </source>
</reference>
<dbReference type="InterPro" id="IPR042193">
    <property type="entry name" value="FHIPEP_3"/>
</dbReference>
<evidence type="ECO:0000313" key="8">
    <source>
        <dbReference type="EMBL" id="ANF17016.1"/>
    </source>
</evidence>
<keyword evidence="8" id="KW-0966">Cell projection</keyword>
<feature type="transmembrane region" description="Helical" evidence="7">
    <location>
        <begin position="76"/>
        <end position="97"/>
    </location>
</feature>
<evidence type="ECO:0000256" key="2">
    <source>
        <dbReference type="ARBA" id="ARBA00008835"/>
    </source>
</evidence>
<evidence type="ECO:0000256" key="5">
    <source>
        <dbReference type="ARBA" id="ARBA00022989"/>
    </source>
</evidence>